<dbReference type="Proteomes" id="UP000523795">
    <property type="component" value="Unassembled WGS sequence"/>
</dbReference>
<evidence type="ECO:0000313" key="4">
    <source>
        <dbReference type="EMBL" id="NKX52093.1"/>
    </source>
</evidence>
<comment type="similarity">
    <text evidence="1">Belongs to the bacterial solute-binding protein 1 family.</text>
</comment>
<dbReference type="EMBL" id="JAAZSR010000403">
    <property type="protein sequence ID" value="NKX52093.1"/>
    <property type="molecule type" value="Genomic_DNA"/>
</dbReference>
<proteinExistence type="inferred from homology"/>
<keyword evidence="3" id="KW-0732">Signal</keyword>
<dbReference type="CDD" id="cd13585">
    <property type="entry name" value="PBP2_TMBP_like"/>
    <property type="match status" value="1"/>
</dbReference>
<dbReference type="PROSITE" id="PS51257">
    <property type="entry name" value="PROKAR_LIPOPROTEIN"/>
    <property type="match status" value="1"/>
</dbReference>
<comment type="caution">
    <text evidence="4">The sequence shown here is derived from an EMBL/GenBank/DDBJ whole genome shotgun (WGS) entry which is preliminary data.</text>
</comment>
<reference evidence="4 5" key="1">
    <citation type="submission" date="2020-04" db="EMBL/GenBank/DDBJ databases">
        <authorList>
            <person name="Liu S."/>
        </authorList>
    </citation>
    <scope>NUCLEOTIDE SEQUENCE [LARGE SCALE GENOMIC DNA]</scope>
    <source>
        <strain evidence="4 5">CGMCC 1.15091</strain>
    </source>
</reference>
<organism evidence="4 5">
    <name type="scientific">Arthrobacter deserti</name>
    <dbReference type="NCBI Taxonomy" id="1742687"/>
    <lineage>
        <taxon>Bacteria</taxon>
        <taxon>Bacillati</taxon>
        <taxon>Actinomycetota</taxon>
        <taxon>Actinomycetes</taxon>
        <taxon>Micrococcales</taxon>
        <taxon>Micrococcaceae</taxon>
        <taxon>Arthrobacter</taxon>
    </lineage>
</organism>
<evidence type="ECO:0000256" key="1">
    <source>
        <dbReference type="ARBA" id="ARBA00008520"/>
    </source>
</evidence>
<dbReference type="PANTHER" id="PTHR43649">
    <property type="entry name" value="ARABINOSE-BINDING PROTEIN-RELATED"/>
    <property type="match status" value="1"/>
</dbReference>
<keyword evidence="5" id="KW-1185">Reference proteome</keyword>
<dbReference type="SUPFAM" id="SSF53850">
    <property type="entry name" value="Periplasmic binding protein-like II"/>
    <property type="match status" value="1"/>
</dbReference>
<dbReference type="Pfam" id="PF13416">
    <property type="entry name" value="SBP_bac_8"/>
    <property type="match status" value="1"/>
</dbReference>
<keyword evidence="2" id="KW-0813">Transport</keyword>
<evidence type="ECO:0000313" key="5">
    <source>
        <dbReference type="Proteomes" id="UP000523795"/>
    </source>
</evidence>
<dbReference type="Gene3D" id="3.40.190.10">
    <property type="entry name" value="Periplasmic binding protein-like II"/>
    <property type="match status" value="2"/>
</dbReference>
<evidence type="ECO:0000256" key="3">
    <source>
        <dbReference type="SAM" id="SignalP"/>
    </source>
</evidence>
<name>A0ABX1JRZ6_9MICC</name>
<dbReference type="InterPro" id="IPR006059">
    <property type="entry name" value="SBP"/>
</dbReference>
<sequence>MKAVTKSVAVAGLLSLALAGCGSTGSSGSAAAPAADLANVEYEGSVSVITRYAGENAAFFEKMAADYEAAHPGVEVELQQESDQGYKDKIKTLIASQSVPDVYFSWAGNYAEQFYDNGLALDLTSVIAPDTEWGSTMTPLALDAFSKDGKNYGVPLGLDAKYMLYNKAMFQEAGVEVPQDLEGLLQVCSARKAKGITPMAFGNKDGWPAIHYITQLNSYNVPAETLDKDYKPETASFTDPGYVKALEQFGEIVTECTTTGKSANGADYYSERDSFGQGKAAMFYVENLEFAATVPEGSPADKDGYDLSRLPAPADAAGDRNSLTGAPDGFLINPKAENPALAVDFMKFVTSKENAETMTSEIGFPSPVTGTLNESNSTPQLQASIEDLQKASRLSIWLDTVTVPGVAEAYLSDVEGMITGGKTAQDVMASVKAASDQAR</sequence>
<gene>
    <name evidence="4" type="ORF">HER39_16275</name>
</gene>
<dbReference type="PANTHER" id="PTHR43649:SF29">
    <property type="entry name" value="OSMOPROTECTIVE COMPOUNDS-BINDING PROTEIN GGTB"/>
    <property type="match status" value="1"/>
</dbReference>
<evidence type="ECO:0000256" key="2">
    <source>
        <dbReference type="ARBA" id="ARBA00022448"/>
    </source>
</evidence>
<feature type="signal peptide" evidence="3">
    <location>
        <begin position="1"/>
        <end position="19"/>
    </location>
</feature>
<feature type="chain" id="PRO_5045067373" evidence="3">
    <location>
        <begin position="20"/>
        <end position="439"/>
    </location>
</feature>
<dbReference type="InterPro" id="IPR050490">
    <property type="entry name" value="Bact_solute-bd_prot1"/>
</dbReference>
<accession>A0ABX1JRZ6</accession>
<protein>
    <submittedName>
        <fullName evidence="4">Sugar ABC transporter substrate-binding protein</fullName>
    </submittedName>
</protein>